<accession>A0A8J5JE64</accession>
<dbReference type="SMART" id="SM00504">
    <property type="entry name" value="Ubox"/>
    <property type="match status" value="1"/>
</dbReference>
<dbReference type="SUPFAM" id="SSF57850">
    <property type="entry name" value="RING/U-box"/>
    <property type="match status" value="1"/>
</dbReference>
<keyword evidence="2" id="KW-0436">Ligase</keyword>
<evidence type="ECO:0000313" key="2">
    <source>
        <dbReference type="EMBL" id="KAG7156657.1"/>
    </source>
</evidence>
<dbReference type="InterPro" id="IPR045132">
    <property type="entry name" value="UBE4"/>
</dbReference>
<dbReference type="InterPro" id="IPR003613">
    <property type="entry name" value="Ubox_domain"/>
</dbReference>
<dbReference type="GO" id="GO:0000209">
    <property type="term" value="P:protein polyubiquitination"/>
    <property type="evidence" value="ECO:0007669"/>
    <property type="project" value="TreeGrafter"/>
</dbReference>
<dbReference type="AlphaFoldDB" id="A0A8J5JE64"/>
<dbReference type="PANTHER" id="PTHR13931">
    <property type="entry name" value="UBIQUITINATION FACTOR E4"/>
    <property type="match status" value="1"/>
</dbReference>
<feature type="domain" description="U-box" evidence="1">
    <location>
        <begin position="423"/>
        <end position="486"/>
    </location>
</feature>
<reference evidence="2" key="1">
    <citation type="journal article" date="2021" name="Sci. Adv.">
        <title>The American lobster genome reveals insights on longevity, neural, and immune adaptations.</title>
        <authorList>
            <person name="Polinski J.M."/>
            <person name="Zimin A.V."/>
            <person name="Clark K.F."/>
            <person name="Kohn A.B."/>
            <person name="Sadowski N."/>
            <person name="Timp W."/>
            <person name="Ptitsyn A."/>
            <person name="Khanna P."/>
            <person name="Romanova D.Y."/>
            <person name="Williams P."/>
            <person name="Greenwood S.J."/>
            <person name="Moroz L.L."/>
            <person name="Walt D.R."/>
            <person name="Bodnar A.G."/>
        </authorList>
    </citation>
    <scope>NUCLEOTIDE SEQUENCE</scope>
    <source>
        <strain evidence="2">GMGI-L3</strain>
    </source>
</reference>
<gene>
    <name evidence="2" type="primary">UFD2-L5</name>
    <name evidence="2" type="ORF">Hamer_G006644</name>
</gene>
<protein>
    <submittedName>
        <fullName evidence="2">E4 ubiquitin-protein ligase UFD2-like 5</fullName>
    </submittedName>
</protein>
<dbReference type="Proteomes" id="UP000747542">
    <property type="component" value="Unassembled WGS sequence"/>
</dbReference>
<dbReference type="GO" id="GO:0005737">
    <property type="term" value="C:cytoplasm"/>
    <property type="evidence" value="ECO:0007669"/>
    <property type="project" value="TreeGrafter"/>
</dbReference>
<dbReference type="GO" id="GO:0036503">
    <property type="term" value="P:ERAD pathway"/>
    <property type="evidence" value="ECO:0007669"/>
    <property type="project" value="InterPro"/>
</dbReference>
<keyword evidence="3" id="KW-1185">Reference proteome</keyword>
<dbReference type="GO" id="GO:0034450">
    <property type="term" value="F:ubiquitin-ubiquitin ligase activity"/>
    <property type="evidence" value="ECO:0007669"/>
    <property type="project" value="InterPro"/>
</dbReference>
<dbReference type="GO" id="GO:0000151">
    <property type="term" value="C:ubiquitin ligase complex"/>
    <property type="evidence" value="ECO:0007669"/>
    <property type="project" value="InterPro"/>
</dbReference>
<organism evidence="2 3">
    <name type="scientific">Homarus americanus</name>
    <name type="common">American lobster</name>
    <dbReference type="NCBI Taxonomy" id="6706"/>
    <lineage>
        <taxon>Eukaryota</taxon>
        <taxon>Metazoa</taxon>
        <taxon>Ecdysozoa</taxon>
        <taxon>Arthropoda</taxon>
        <taxon>Crustacea</taxon>
        <taxon>Multicrustacea</taxon>
        <taxon>Malacostraca</taxon>
        <taxon>Eumalacostraca</taxon>
        <taxon>Eucarida</taxon>
        <taxon>Decapoda</taxon>
        <taxon>Pleocyemata</taxon>
        <taxon>Astacidea</taxon>
        <taxon>Nephropoidea</taxon>
        <taxon>Nephropidae</taxon>
        <taxon>Homarus</taxon>
    </lineage>
</organism>
<evidence type="ECO:0000259" key="1">
    <source>
        <dbReference type="SMART" id="SM00504"/>
    </source>
</evidence>
<dbReference type="GO" id="GO:0016874">
    <property type="term" value="F:ligase activity"/>
    <property type="evidence" value="ECO:0007669"/>
    <property type="project" value="UniProtKB-KW"/>
</dbReference>
<dbReference type="PANTHER" id="PTHR13931:SF2">
    <property type="entry name" value="UBIQUITIN CONJUGATION FACTOR E4 B"/>
    <property type="match status" value="1"/>
</dbReference>
<dbReference type="Pfam" id="PF04564">
    <property type="entry name" value="U-box"/>
    <property type="match status" value="1"/>
</dbReference>
<dbReference type="Gene3D" id="3.30.40.10">
    <property type="entry name" value="Zinc/RING finger domain, C3HC4 (zinc finger)"/>
    <property type="match status" value="1"/>
</dbReference>
<dbReference type="InterPro" id="IPR013083">
    <property type="entry name" value="Znf_RING/FYVE/PHD"/>
</dbReference>
<dbReference type="EMBL" id="JAHLQT010039062">
    <property type="protein sequence ID" value="KAG7156657.1"/>
    <property type="molecule type" value="Genomic_DNA"/>
</dbReference>
<sequence length="514" mass="58042">MVMCFCGNVHNTLAGFSLNNKSYLPHPPSVSLAKLGSIIQQHKSHNCTSTRELGLFVYNQTMAWIRVQSICLHHLTEAIYISSEASKWLFTGKDPRDWLVAKVRLGVNVAEAVANRMVGLQARVTQEWESILWTMVSLITCWDPQYFGHTVPSQCLKFWVLSMFTSHDACPNVHLRLEFLRLFQMWSEVDIAKTNLGVRIARGLTTTLLYLQLDNLMVKGGGPGLAQPLAHLLDRLTNHGHLRTVAEAAISQVKDFKLGNDARCLVHLVELASQMARKTQEWYEEGHLNALAAVTKFNNALDLLQMLVTESPTMEVFESPGLAQIAAAALVTVTSSFLNVASKLMSQKPKTYRFLFLYIDMMYERLTARKSPKAVSVVLKREHMHALFLIRKATHDKGISFVHLSALFLQGLFEERTESCPERFLDSVTQAVMEAPVLLHSSKMVVDESTLIHLLLTSPSDPFTRCPLDSDTYSRLPDLQDDIVAWRKNNDIDSSYVEDSEDVRLTRDQNRLLV</sequence>
<proteinExistence type="predicted"/>
<comment type="caution">
    <text evidence="2">The sequence shown here is derived from an EMBL/GenBank/DDBJ whole genome shotgun (WGS) entry which is preliminary data.</text>
</comment>
<name>A0A8J5JE64_HOMAM</name>
<dbReference type="GO" id="GO:0005634">
    <property type="term" value="C:nucleus"/>
    <property type="evidence" value="ECO:0007669"/>
    <property type="project" value="TreeGrafter"/>
</dbReference>
<evidence type="ECO:0000313" key="3">
    <source>
        <dbReference type="Proteomes" id="UP000747542"/>
    </source>
</evidence>